<feature type="region of interest" description="Disordered" evidence="1">
    <location>
        <begin position="404"/>
        <end position="446"/>
    </location>
</feature>
<evidence type="ECO:0000313" key="3">
    <source>
        <dbReference type="Proteomes" id="UP000591131"/>
    </source>
</evidence>
<dbReference type="AlphaFoldDB" id="A0A7J6LNH5"/>
<evidence type="ECO:0000256" key="1">
    <source>
        <dbReference type="SAM" id="MobiDB-lite"/>
    </source>
</evidence>
<feature type="compositionally biased region" description="Polar residues" evidence="1">
    <location>
        <begin position="320"/>
        <end position="334"/>
    </location>
</feature>
<feature type="region of interest" description="Disordered" evidence="1">
    <location>
        <begin position="256"/>
        <end position="279"/>
    </location>
</feature>
<gene>
    <name evidence="2" type="ORF">FOL47_007054</name>
</gene>
<feature type="region of interest" description="Disordered" evidence="1">
    <location>
        <begin position="295"/>
        <end position="377"/>
    </location>
</feature>
<name>A0A7J6LNH5_PERCH</name>
<dbReference type="OrthoDB" id="10608749at2759"/>
<accession>A0A7J6LNH5</accession>
<dbReference type="Proteomes" id="UP000591131">
    <property type="component" value="Unassembled WGS sequence"/>
</dbReference>
<evidence type="ECO:0000313" key="2">
    <source>
        <dbReference type="EMBL" id="KAF4660686.1"/>
    </source>
</evidence>
<proteinExistence type="predicted"/>
<dbReference type="EMBL" id="JAAPAO010000404">
    <property type="protein sequence ID" value="KAF4660686.1"/>
    <property type="molecule type" value="Genomic_DNA"/>
</dbReference>
<reference evidence="2 3" key="1">
    <citation type="submission" date="2020-04" db="EMBL/GenBank/DDBJ databases">
        <title>Perkinsus chesapeaki whole genome sequence.</title>
        <authorList>
            <person name="Bogema D.R."/>
        </authorList>
    </citation>
    <scope>NUCLEOTIDE SEQUENCE [LARGE SCALE GENOMIC DNA]</scope>
    <source>
        <strain evidence="2">ATCC PRA-425</strain>
    </source>
</reference>
<feature type="region of interest" description="Disordered" evidence="1">
    <location>
        <begin position="1"/>
        <end position="22"/>
    </location>
</feature>
<sequence length="465" mass="51038">MPSTTPSLFYSASGLPDQMGPPSEVRDWEQLSQYIPQVLSPISPPLCTLVLRILVIANKLAEHQLSYIDQMGCDTAAQWDVFPNVIKCIVDEIALLAKRESQRPYAKTCAVSVQTSESTLPIATTTRGVQSESVSTPQPAPRDKTIPTARDSSLDLNLPRLMRFRRDGVGVPMGESPGVALSRTDRRTQTLVWGDVAYDATMPSPARRYPTRKVSVQTDEIVRINASVSCTILDGLDAPDVPPVWFVEAMGDDLRADDGESSNAADIDEHSHRNSITEGADGDYVYENISGLPSSEVAERSAGRLSQSEDASLERLPASPQKTETLGFVDNSSPEYREENSSPRYNGEEREQNSIAEAIEPTEQPPRQMPSVSDQEITGEDGIAQSESYLDTATAWFNSLWAAEGGETPAERRPSTSTTKSESRFSYRSSRRPSQQQASPDISSALSVAYVPLPSSPIRRRRNRQ</sequence>
<protein>
    <submittedName>
        <fullName evidence="2">Uncharacterized protein</fullName>
    </submittedName>
</protein>
<feature type="compositionally biased region" description="Polar residues" evidence="1">
    <location>
        <begin position="125"/>
        <end position="137"/>
    </location>
</feature>
<feature type="region of interest" description="Disordered" evidence="1">
    <location>
        <begin position="125"/>
        <end position="151"/>
    </location>
</feature>
<organism evidence="2 3">
    <name type="scientific">Perkinsus chesapeaki</name>
    <name type="common">Clam parasite</name>
    <name type="synonym">Perkinsus andrewsi</name>
    <dbReference type="NCBI Taxonomy" id="330153"/>
    <lineage>
        <taxon>Eukaryota</taxon>
        <taxon>Sar</taxon>
        <taxon>Alveolata</taxon>
        <taxon>Perkinsozoa</taxon>
        <taxon>Perkinsea</taxon>
        <taxon>Perkinsida</taxon>
        <taxon>Perkinsidae</taxon>
        <taxon>Perkinsus</taxon>
    </lineage>
</organism>
<feature type="compositionally biased region" description="Polar residues" evidence="1">
    <location>
        <begin position="1"/>
        <end position="10"/>
    </location>
</feature>
<feature type="compositionally biased region" description="Low complexity" evidence="1">
    <location>
        <begin position="424"/>
        <end position="439"/>
    </location>
</feature>
<keyword evidence="3" id="KW-1185">Reference proteome</keyword>
<comment type="caution">
    <text evidence="2">The sequence shown here is derived from an EMBL/GenBank/DDBJ whole genome shotgun (WGS) entry which is preliminary data.</text>
</comment>
<feature type="compositionally biased region" description="Basic and acidic residues" evidence="1">
    <location>
        <begin position="335"/>
        <end position="352"/>
    </location>
</feature>